<dbReference type="RefSeq" id="WP_243479918.1">
    <property type="nucleotide sequence ID" value="NZ_CP063982.1"/>
</dbReference>
<dbReference type="PANTHER" id="PTHR43852:SF2">
    <property type="entry name" value="PROTEIN ADENYLYLTRANSFERASE MNTA"/>
    <property type="match status" value="1"/>
</dbReference>
<dbReference type="InterPro" id="IPR043519">
    <property type="entry name" value="NT_sf"/>
</dbReference>
<keyword evidence="3" id="KW-1185">Reference proteome</keyword>
<gene>
    <name evidence="2" type="ORF">DHf2319_06415</name>
</gene>
<reference evidence="2 3" key="1">
    <citation type="submission" date="2020-11" db="EMBL/GenBank/DDBJ databases">
        <title>Algicoccus daihaiensis sp.nov., isolated from Daihai Lake in Inner Mongolia.</title>
        <authorList>
            <person name="Kai J."/>
        </authorList>
    </citation>
    <scope>NUCLEOTIDE SEQUENCE [LARGE SCALE GENOMIC DNA]</scope>
    <source>
        <strain evidence="3">f23</strain>
    </source>
</reference>
<dbReference type="InterPro" id="IPR041633">
    <property type="entry name" value="Polbeta"/>
</dbReference>
<dbReference type="SUPFAM" id="SSF81301">
    <property type="entry name" value="Nucleotidyltransferase"/>
    <property type="match status" value="1"/>
</dbReference>
<sequence>MPTHPVHLASHVQNNLDQARAALIGCKHVEFAMLFGSLARGSETRDSDVDVAVLANKPLNARQKIKLIDALALATGRPVDLIDLRTVGQPLLNQILKHGLRLIGSDEQMATLMYRNVVDRADFLPLRNRILKEKSAAWISK</sequence>
<name>A0ABY4ANB1_9BURK</name>
<protein>
    <submittedName>
        <fullName evidence="2">Nucleotidyltransferase domain-containing protein</fullName>
    </submittedName>
</protein>
<dbReference type="Proteomes" id="UP000831607">
    <property type="component" value="Chromosome"/>
</dbReference>
<dbReference type="EMBL" id="CP063982">
    <property type="protein sequence ID" value="UOD51453.1"/>
    <property type="molecule type" value="Genomic_DNA"/>
</dbReference>
<accession>A0ABY4ANB1</accession>
<dbReference type="InterPro" id="IPR052930">
    <property type="entry name" value="TA_antitoxin_MntA"/>
</dbReference>
<feature type="domain" description="Polymerase beta nucleotidyltransferase" evidence="1">
    <location>
        <begin position="27"/>
        <end position="108"/>
    </location>
</feature>
<dbReference type="Gene3D" id="3.30.460.10">
    <property type="entry name" value="Beta Polymerase, domain 2"/>
    <property type="match status" value="1"/>
</dbReference>
<proteinExistence type="predicted"/>
<evidence type="ECO:0000259" key="1">
    <source>
        <dbReference type="Pfam" id="PF18765"/>
    </source>
</evidence>
<organism evidence="2 3">
    <name type="scientific">Orrella daihaiensis</name>
    <dbReference type="NCBI Taxonomy" id="2782176"/>
    <lineage>
        <taxon>Bacteria</taxon>
        <taxon>Pseudomonadati</taxon>
        <taxon>Pseudomonadota</taxon>
        <taxon>Betaproteobacteria</taxon>
        <taxon>Burkholderiales</taxon>
        <taxon>Alcaligenaceae</taxon>
        <taxon>Orrella</taxon>
    </lineage>
</organism>
<dbReference type="NCBIfam" id="NF047752">
    <property type="entry name" value="MntA_antitoxin"/>
    <property type="match status" value="1"/>
</dbReference>
<dbReference type="CDD" id="cd05403">
    <property type="entry name" value="NT_KNTase_like"/>
    <property type="match status" value="1"/>
</dbReference>
<evidence type="ECO:0000313" key="3">
    <source>
        <dbReference type="Proteomes" id="UP000831607"/>
    </source>
</evidence>
<dbReference type="PANTHER" id="PTHR43852">
    <property type="entry name" value="NUCLEOTIDYLTRANSFERASE"/>
    <property type="match status" value="1"/>
</dbReference>
<evidence type="ECO:0000313" key="2">
    <source>
        <dbReference type="EMBL" id="UOD51453.1"/>
    </source>
</evidence>
<dbReference type="Pfam" id="PF18765">
    <property type="entry name" value="Polbeta"/>
    <property type="match status" value="1"/>
</dbReference>